<keyword evidence="2" id="KW-0378">Hydrolase</keyword>
<keyword evidence="3" id="KW-1185">Reference proteome</keyword>
<accession>A0A3N6MLZ8</accession>
<comment type="caution">
    <text evidence="2">The sequence shown here is derived from an EMBL/GenBank/DDBJ whole genome shotgun (WGS) entry which is preliminary data.</text>
</comment>
<evidence type="ECO:0000313" key="2">
    <source>
        <dbReference type="EMBL" id="RQG95436.1"/>
    </source>
</evidence>
<dbReference type="OrthoDB" id="38993at2157"/>
<sequence length="320" mass="35055">MQFASFEVRTRVGTERRVGVLREETLVDVTEGYAGLLAERGEQAPQRLANAIAPPDMLQFLKVGERAREAAEEAVSFVDGTDAETGPSAAQYQYGLDDVRLLSPLPRPNSIRDFIAFEDHIGHFAPSIPDEWYELPVYYKGNPDSVLAPGETIEWPTYTEKLDYELELAAVIGMPGRNIPVEEAMDHVFGFTLFNDFSARDIQSKERRVGLGPSKAKDFANGFGPVLVTADELDIDDTELRLRINGETHCVGNLGDMYHSFDEIVAHASKHEMLQPGDVLGSGTVGGGSGPENGRWPEPGDLITLEAEVIGTLEHEIGSP</sequence>
<dbReference type="AlphaFoldDB" id="A0A3N6MLZ8"/>
<name>A0A3N6MLZ8_NATCH</name>
<dbReference type="PANTHER" id="PTHR43211">
    <property type="entry name" value="FUMARYLACETOACETATE HYDROLASE"/>
    <property type="match status" value="1"/>
</dbReference>
<feature type="domain" description="Fumarylacetoacetase-like C-terminal" evidence="1">
    <location>
        <begin position="112"/>
        <end position="317"/>
    </location>
</feature>
<dbReference type="EMBL" id="REGA01000005">
    <property type="protein sequence ID" value="RQG95436.1"/>
    <property type="molecule type" value="Genomic_DNA"/>
</dbReference>
<dbReference type="RefSeq" id="WP_124195145.1">
    <property type="nucleotide sequence ID" value="NZ_REGA01000005.1"/>
</dbReference>
<dbReference type="GO" id="GO:0016787">
    <property type="term" value="F:hydrolase activity"/>
    <property type="evidence" value="ECO:0007669"/>
    <property type="project" value="UniProtKB-KW"/>
</dbReference>
<dbReference type="Pfam" id="PF01557">
    <property type="entry name" value="FAA_hydrolase"/>
    <property type="match status" value="1"/>
</dbReference>
<evidence type="ECO:0000259" key="1">
    <source>
        <dbReference type="Pfam" id="PF01557"/>
    </source>
</evidence>
<dbReference type="InterPro" id="IPR011234">
    <property type="entry name" value="Fumarylacetoacetase-like_C"/>
</dbReference>
<gene>
    <name evidence="2" type="ORF">EA473_08200</name>
</gene>
<dbReference type="Proteomes" id="UP000282323">
    <property type="component" value="Unassembled WGS sequence"/>
</dbReference>
<proteinExistence type="predicted"/>
<dbReference type="Gene3D" id="3.90.850.10">
    <property type="entry name" value="Fumarylacetoacetase-like, C-terminal domain"/>
    <property type="match status" value="1"/>
</dbReference>
<reference evidence="2 3" key="1">
    <citation type="submission" date="2018-10" db="EMBL/GenBank/DDBJ databases">
        <title>Natrarchaeobius chitinivorans gen. nov., sp. nov., and Natrarchaeobius haloalkaliphilus sp. nov., alkaliphilic, chitin-utilizing haloarchaea from hypersaline alkaline lakes.</title>
        <authorList>
            <person name="Sorokin D.Y."/>
            <person name="Elcheninov A.G."/>
            <person name="Kostrikina N.A."/>
            <person name="Bale N.J."/>
            <person name="Sinninghe Damste J.S."/>
            <person name="Khijniak T.V."/>
            <person name="Kublanov I.V."/>
            <person name="Toshchakov S.V."/>
        </authorList>
    </citation>
    <scope>NUCLEOTIDE SEQUENCE [LARGE SCALE GENOMIC DNA]</scope>
    <source>
        <strain evidence="2 3">AArcht4T</strain>
    </source>
</reference>
<evidence type="ECO:0000313" key="3">
    <source>
        <dbReference type="Proteomes" id="UP000282323"/>
    </source>
</evidence>
<protein>
    <submittedName>
        <fullName evidence="2">Fumarylacetoacetate hydrolase family protein</fullName>
    </submittedName>
</protein>
<organism evidence="2 3">
    <name type="scientific">Natrarchaeobius chitinivorans</name>
    <dbReference type="NCBI Taxonomy" id="1679083"/>
    <lineage>
        <taxon>Archaea</taxon>
        <taxon>Methanobacteriati</taxon>
        <taxon>Methanobacteriota</taxon>
        <taxon>Stenosarchaea group</taxon>
        <taxon>Halobacteria</taxon>
        <taxon>Halobacteriales</taxon>
        <taxon>Natrialbaceae</taxon>
        <taxon>Natrarchaeobius</taxon>
    </lineage>
</organism>
<dbReference type="InterPro" id="IPR036663">
    <property type="entry name" value="Fumarylacetoacetase_C_sf"/>
</dbReference>
<dbReference type="SUPFAM" id="SSF56529">
    <property type="entry name" value="FAH"/>
    <property type="match status" value="1"/>
</dbReference>
<dbReference type="PANTHER" id="PTHR43211:SF1">
    <property type="entry name" value="BLL6422 PROTEIN"/>
    <property type="match status" value="1"/>
</dbReference>